<keyword evidence="6" id="KW-1185">Reference proteome</keyword>
<dbReference type="Gene3D" id="1.10.10.10">
    <property type="entry name" value="Winged helix-like DNA-binding domain superfamily/Winged helix DNA-binding domain"/>
    <property type="match status" value="1"/>
</dbReference>
<dbReference type="PRINTS" id="PR00038">
    <property type="entry name" value="HTHLUXR"/>
</dbReference>
<gene>
    <name evidence="5" type="ORF">EYS42_00020</name>
</gene>
<dbReference type="CDD" id="cd00156">
    <property type="entry name" value="REC"/>
    <property type="match status" value="1"/>
</dbReference>
<evidence type="ECO:0000313" key="6">
    <source>
        <dbReference type="Proteomes" id="UP000292120"/>
    </source>
</evidence>
<sequence length="213" mass="23824">MSSVPNAPDRRQEALSPRQQEVCDLIVEGLTSKAIAERLGTTVHTVKAHRAEVMRRMGVDSVAELVRVCLAERDTNARVNVLPPAQAPQIEGPIRVLVVEDQPLFRDMLTSSLAAFGHVVRSLENGRELERVFDEFQPHIILLDVNLNADENGLDLAVRIRRRSRCGVVFMSSNGRVEDRVAALERGADAYFVKPISFVELNMALRNLVQRLH</sequence>
<evidence type="ECO:0000313" key="5">
    <source>
        <dbReference type="EMBL" id="TBO33885.1"/>
    </source>
</evidence>
<dbReference type="Gene3D" id="3.40.50.2300">
    <property type="match status" value="1"/>
</dbReference>
<dbReference type="EMBL" id="SIXI01000001">
    <property type="protein sequence ID" value="TBO33885.1"/>
    <property type="molecule type" value="Genomic_DNA"/>
</dbReference>
<evidence type="ECO:0000259" key="4">
    <source>
        <dbReference type="PROSITE" id="PS50110"/>
    </source>
</evidence>
<dbReference type="RefSeq" id="WP_130965830.1">
    <property type="nucleotide sequence ID" value="NZ_SIXI01000001.1"/>
</dbReference>
<dbReference type="InterPro" id="IPR000792">
    <property type="entry name" value="Tscrpt_reg_LuxR_C"/>
</dbReference>
<dbReference type="SMART" id="SM00448">
    <property type="entry name" value="REC"/>
    <property type="match status" value="1"/>
</dbReference>
<dbReference type="InterPro" id="IPR016032">
    <property type="entry name" value="Sig_transdc_resp-reg_C-effctor"/>
</dbReference>
<organism evidence="5 6">
    <name type="scientific">Aquabacterium lacunae</name>
    <dbReference type="NCBI Taxonomy" id="2528630"/>
    <lineage>
        <taxon>Bacteria</taxon>
        <taxon>Pseudomonadati</taxon>
        <taxon>Pseudomonadota</taxon>
        <taxon>Betaproteobacteria</taxon>
        <taxon>Burkholderiales</taxon>
        <taxon>Aquabacterium</taxon>
    </lineage>
</organism>
<dbReference type="Pfam" id="PF00072">
    <property type="entry name" value="Response_reg"/>
    <property type="match status" value="1"/>
</dbReference>
<dbReference type="PANTHER" id="PTHR43214">
    <property type="entry name" value="TWO-COMPONENT RESPONSE REGULATOR"/>
    <property type="match status" value="1"/>
</dbReference>
<feature type="domain" description="HTH luxR-type" evidence="3">
    <location>
        <begin position="8"/>
        <end position="73"/>
    </location>
</feature>
<dbReference type="PROSITE" id="PS50110">
    <property type="entry name" value="RESPONSE_REGULATORY"/>
    <property type="match status" value="1"/>
</dbReference>
<keyword evidence="1" id="KW-0238">DNA-binding</keyword>
<feature type="domain" description="Response regulatory" evidence="4">
    <location>
        <begin position="95"/>
        <end position="209"/>
    </location>
</feature>
<dbReference type="PROSITE" id="PS50043">
    <property type="entry name" value="HTH_LUXR_2"/>
    <property type="match status" value="1"/>
</dbReference>
<dbReference type="InterPro" id="IPR001789">
    <property type="entry name" value="Sig_transdc_resp-reg_receiver"/>
</dbReference>
<dbReference type="AlphaFoldDB" id="A0A4Q9H4P7"/>
<evidence type="ECO:0000259" key="3">
    <source>
        <dbReference type="PROSITE" id="PS50043"/>
    </source>
</evidence>
<proteinExistence type="predicted"/>
<comment type="caution">
    <text evidence="5">The sequence shown here is derived from an EMBL/GenBank/DDBJ whole genome shotgun (WGS) entry which is preliminary data.</text>
</comment>
<dbReference type="GO" id="GO:0003677">
    <property type="term" value="F:DNA binding"/>
    <property type="evidence" value="ECO:0007669"/>
    <property type="project" value="UniProtKB-KW"/>
</dbReference>
<dbReference type="Pfam" id="PF00196">
    <property type="entry name" value="GerE"/>
    <property type="match status" value="1"/>
</dbReference>
<protein>
    <submittedName>
        <fullName evidence="5">Response regulator</fullName>
    </submittedName>
</protein>
<reference evidence="5 6" key="1">
    <citation type="submission" date="2019-02" db="EMBL/GenBank/DDBJ databases">
        <title>Aquabacterium sp. strain KMB7.</title>
        <authorList>
            <person name="Chen W.-M."/>
        </authorList>
    </citation>
    <scope>NUCLEOTIDE SEQUENCE [LARGE SCALE GENOMIC DNA]</scope>
    <source>
        <strain evidence="5 6">KMB7</strain>
    </source>
</reference>
<dbReference type="InterPro" id="IPR011006">
    <property type="entry name" value="CheY-like_superfamily"/>
</dbReference>
<dbReference type="GO" id="GO:0006355">
    <property type="term" value="P:regulation of DNA-templated transcription"/>
    <property type="evidence" value="ECO:0007669"/>
    <property type="project" value="InterPro"/>
</dbReference>
<keyword evidence="2" id="KW-0597">Phosphoprotein</keyword>
<dbReference type="OrthoDB" id="9802426at2"/>
<dbReference type="InterPro" id="IPR036388">
    <property type="entry name" value="WH-like_DNA-bd_sf"/>
</dbReference>
<dbReference type="SUPFAM" id="SSF46894">
    <property type="entry name" value="C-terminal effector domain of the bipartite response regulators"/>
    <property type="match status" value="1"/>
</dbReference>
<dbReference type="CDD" id="cd06170">
    <property type="entry name" value="LuxR_C_like"/>
    <property type="match status" value="1"/>
</dbReference>
<evidence type="ECO:0000256" key="2">
    <source>
        <dbReference type="PROSITE-ProRule" id="PRU00169"/>
    </source>
</evidence>
<dbReference type="GO" id="GO:0000160">
    <property type="term" value="P:phosphorelay signal transduction system"/>
    <property type="evidence" value="ECO:0007669"/>
    <property type="project" value="InterPro"/>
</dbReference>
<evidence type="ECO:0000256" key="1">
    <source>
        <dbReference type="ARBA" id="ARBA00023125"/>
    </source>
</evidence>
<dbReference type="SUPFAM" id="SSF52172">
    <property type="entry name" value="CheY-like"/>
    <property type="match status" value="1"/>
</dbReference>
<dbReference type="SMART" id="SM00421">
    <property type="entry name" value="HTH_LUXR"/>
    <property type="match status" value="1"/>
</dbReference>
<feature type="modified residue" description="4-aspartylphosphate" evidence="2">
    <location>
        <position position="144"/>
    </location>
</feature>
<accession>A0A4Q9H4P7</accession>
<dbReference type="Proteomes" id="UP000292120">
    <property type="component" value="Unassembled WGS sequence"/>
</dbReference>
<dbReference type="InterPro" id="IPR039420">
    <property type="entry name" value="WalR-like"/>
</dbReference>
<name>A0A4Q9H4P7_9BURK</name>